<comment type="caution">
    <text evidence="1">The sequence shown here is derived from an EMBL/GenBank/DDBJ whole genome shotgun (WGS) entry which is preliminary data.</text>
</comment>
<accession>A0ABY0YHG4</accession>
<sequence length="169" mass="18674">MSNLKTKKTAGLRAFSWIHGVHPHQRRPETVSIDLHLMSSTCHMETRKPGKLSICVRENKYFSVNALSPGFPRGPILKSSACIASEISSSPVFKRFGQVPAQRLEPGADKLRKCSLKIVYAADIENATCLLCCRRLSILRRAPKPGGAKALHQLFILKCQLNNILPISG</sequence>
<dbReference type="EMBL" id="FNRV01000001">
    <property type="protein sequence ID" value="SED57187.1"/>
    <property type="molecule type" value="Genomic_DNA"/>
</dbReference>
<keyword evidence="2" id="KW-1185">Reference proteome</keyword>
<evidence type="ECO:0000313" key="2">
    <source>
        <dbReference type="Proteomes" id="UP000199665"/>
    </source>
</evidence>
<organism evidence="1 2">
    <name type="scientific">Pseudomonas mohnii</name>
    <dbReference type="NCBI Taxonomy" id="395600"/>
    <lineage>
        <taxon>Bacteria</taxon>
        <taxon>Pseudomonadati</taxon>
        <taxon>Pseudomonadota</taxon>
        <taxon>Gammaproteobacteria</taxon>
        <taxon>Pseudomonadales</taxon>
        <taxon>Pseudomonadaceae</taxon>
        <taxon>Pseudomonas</taxon>
    </lineage>
</organism>
<dbReference type="Proteomes" id="UP000199665">
    <property type="component" value="Unassembled WGS sequence"/>
</dbReference>
<name>A0ABY0YHG4_9PSED</name>
<protein>
    <submittedName>
        <fullName evidence="1">Uncharacterized protein</fullName>
    </submittedName>
</protein>
<proteinExistence type="predicted"/>
<evidence type="ECO:0000313" key="1">
    <source>
        <dbReference type="EMBL" id="SED57187.1"/>
    </source>
</evidence>
<gene>
    <name evidence="1" type="ORF">SAMN05216205_5596</name>
</gene>
<reference evidence="1 2" key="1">
    <citation type="submission" date="2016-10" db="EMBL/GenBank/DDBJ databases">
        <authorList>
            <person name="Varghese N."/>
            <person name="Submissions S."/>
        </authorList>
    </citation>
    <scope>NUCLEOTIDE SEQUENCE [LARGE SCALE GENOMIC DNA]</scope>
    <source>
        <strain evidence="1 2">DSM 18327</strain>
    </source>
</reference>